<sequence length="230" mass="24318">MADRPYTVLSAAMSLDGFLDAGTSERLILSTPADLERVDALRATCDAILVGAATVRRDNPRLLVRAPGRRADRIAQGLPDSPAKVTVTGSGDLDPDAAFFTAGTTERLVYCPPDLVGDCARRLGDRATVVGVDGPGVLVDVLADLAGRGVRRLLVEGGGRVHTQLLTGGLADELRLAVAPFFVGNPTATRLAGDGGYPWCPDHRARLVDAARLDDLAVLRYALSDRFEES</sequence>
<dbReference type="GO" id="GO:0008703">
    <property type="term" value="F:5-amino-6-(5-phosphoribosylamino)uracil reductase activity"/>
    <property type="evidence" value="ECO:0007669"/>
    <property type="project" value="InterPro"/>
</dbReference>
<dbReference type="EMBL" id="CAJB01000214">
    <property type="protein sequence ID" value="CCH78456.1"/>
    <property type="molecule type" value="Genomic_DNA"/>
</dbReference>
<evidence type="ECO:0000313" key="6">
    <source>
        <dbReference type="Proteomes" id="UP000035721"/>
    </source>
</evidence>
<dbReference type="SUPFAM" id="SSF53597">
    <property type="entry name" value="Dihydrofolate reductase-like"/>
    <property type="match status" value="1"/>
</dbReference>
<dbReference type="Gene3D" id="3.40.430.10">
    <property type="entry name" value="Dihydrofolate Reductase, subunit A"/>
    <property type="match status" value="1"/>
</dbReference>
<evidence type="ECO:0000256" key="1">
    <source>
        <dbReference type="ARBA" id="ARBA00005104"/>
    </source>
</evidence>
<dbReference type="InterPro" id="IPR002734">
    <property type="entry name" value="RibDG_C"/>
</dbReference>
<evidence type="ECO:0000256" key="3">
    <source>
        <dbReference type="ARBA" id="ARBA00023002"/>
    </source>
</evidence>
<feature type="domain" description="Bacterial bifunctional deaminase-reductase C-terminal" evidence="4">
    <location>
        <begin position="5"/>
        <end position="198"/>
    </location>
</feature>
<comment type="caution">
    <text evidence="5">The sequence shown here is derived from an EMBL/GenBank/DDBJ whole genome shotgun (WGS) entry which is preliminary data.</text>
</comment>
<keyword evidence="3" id="KW-0560">Oxidoreductase</keyword>
<accession>A0A077LXN2</accession>
<dbReference type="PANTHER" id="PTHR38011:SF7">
    <property type="entry name" value="2,5-DIAMINO-6-RIBOSYLAMINO-4(3H)-PYRIMIDINONE 5'-PHOSPHATE REDUCTASE"/>
    <property type="match status" value="1"/>
</dbReference>
<dbReference type="Pfam" id="PF01872">
    <property type="entry name" value="RibD_C"/>
    <property type="match status" value="1"/>
</dbReference>
<dbReference type="RefSeq" id="WP_048556684.1">
    <property type="nucleotide sequence ID" value="NZ_HF570958.1"/>
</dbReference>
<keyword evidence="6" id="KW-1185">Reference proteome</keyword>
<gene>
    <name evidence="5" type="ORF">BN12_2910003</name>
</gene>
<dbReference type="InterPro" id="IPR050765">
    <property type="entry name" value="Riboflavin_Biosynth_HTPR"/>
</dbReference>
<dbReference type="STRING" id="1194083.BN12_2910003"/>
<organism evidence="5 6">
    <name type="scientific">Nostocoides japonicum T1-X7</name>
    <dbReference type="NCBI Taxonomy" id="1194083"/>
    <lineage>
        <taxon>Bacteria</taxon>
        <taxon>Bacillati</taxon>
        <taxon>Actinomycetota</taxon>
        <taxon>Actinomycetes</taxon>
        <taxon>Micrococcales</taxon>
        <taxon>Intrasporangiaceae</taxon>
        <taxon>Nostocoides</taxon>
    </lineage>
</organism>
<dbReference type="AlphaFoldDB" id="A0A077LXN2"/>
<dbReference type="GO" id="GO:0009231">
    <property type="term" value="P:riboflavin biosynthetic process"/>
    <property type="evidence" value="ECO:0007669"/>
    <property type="project" value="InterPro"/>
</dbReference>
<dbReference type="OrthoDB" id="9800865at2"/>
<evidence type="ECO:0000313" key="5">
    <source>
        <dbReference type="EMBL" id="CCH78456.1"/>
    </source>
</evidence>
<name>A0A077LXN2_9MICO</name>
<protein>
    <submittedName>
        <fullName evidence="5">Bifunctional deaminase-reductase domain protein</fullName>
    </submittedName>
</protein>
<evidence type="ECO:0000256" key="2">
    <source>
        <dbReference type="ARBA" id="ARBA00022857"/>
    </source>
</evidence>
<dbReference type="PANTHER" id="PTHR38011">
    <property type="entry name" value="DIHYDROFOLATE REDUCTASE FAMILY PROTEIN (AFU_ORTHOLOGUE AFUA_8G06820)"/>
    <property type="match status" value="1"/>
</dbReference>
<dbReference type="InterPro" id="IPR024072">
    <property type="entry name" value="DHFR-like_dom_sf"/>
</dbReference>
<evidence type="ECO:0000259" key="4">
    <source>
        <dbReference type="Pfam" id="PF01872"/>
    </source>
</evidence>
<dbReference type="Proteomes" id="UP000035721">
    <property type="component" value="Unassembled WGS sequence"/>
</dbReference>
<keyword evidence="2" id="KW-0521">NADP</keyword>
<comment type="pathway">
    <text evidence="1">Cofactor biosynthesis; riboflavin biosynthesis.</text>
</comment>
<proteinExistence type="predicted"/>
<reference evidence="5 6" key="1">
    <citation type="journal article" date="2013" name="ISME J.">
        <title>A metabolic model for members of the genus Tetrasphaera involved in enhanced biological phosphorus removal.</title>
        <authorList>
            <person name="Kristiansen R."/>
            <person name="Nguyen H.T.T."/>
            <person name="Saunders A.M."/>
            <person name="Nielsen J.L."/>
            <person name="Wimmer R."/>
            <person name="Le V.Q."/>
            <person name="McIlroy S.J."/>
            <person name="Petrovski S."/>
            <person name="Seviour R.J."/>
            <person name="Calteau A."/>
            <person name="Nielsen K.L."/>
            <person name="Nielsen P.H."/>
        </authorList>
    </citation>
    <scope>NUCLEOTIDE SEQUENCE [LARGE SCALE GENOMIC DNA]</scope>
    <source>
        <strain evidence="5 6">T1-X7</strain>
    </source>
</reference>